<accession>A0A814A4B9</accession>
<gene>
    <name evidence="2" type="ORF">OKA104_LOCUS14611</name>
    <name evidence="1" type="ORF">VCS650_LOCUS9610</name>
</gene>
<organism evidence="1 3">
    <name type="scientific">Adineta steineri</name>
    <dbReference type="NCBI Taxonomy" id="433720"/>
    <lineage>
        <taxon>Eukaryota</taxon>
        <taxon>Metazoa</taxon>
        <taxon>Spiralia</taxon>
        <taxon>Gnathifera</taxon>
        <taxon>Rotifera</taxon>
        <taxon>Eurotatoria</taxon>
        <taxon>Bdelloidea</taxon>
        <taxon>Adinetida</taxon>
        <taxon>Adinetidae</taxon>
        <taxon>Adineta</taxon>
    </lineage>
</organism>
<dbReference type="EMBL" id="CAJOAY010000776">
    <property type="protein sequence ID" value="CAF3732951.1"/>
    <property type="molecule type" value="Genomic_DNA"/>
</dbReference>
<name>A0A814A4B9_9BILA</name>
<sequence>MTSNSAFHILWLDAHISLPTECRGLKTLYQSELALAAAEFPVRPDPIDVAICSNLHIFGAPFTFASAADVASKFIGDNSNQKKIILITSASLGKQIIPEIQKRDFSIHSYYIFCGYMQANVAWASDYLDSGMNIQMFDFEIDLLLRLSRDLSNEFIEQGKILLNSNAKAALNYFECARALAEKAVERDTPSDPNDPHRPSTAHRRILDGENGLIAQAKQACNNNTS</sequence>
<dbReference type="OrthoDB" id="9992286at2759"/>
<dbReference type="Proteomes" id="UP000663891">
    <property type="component" value="Unassembled WGS sequence"/>
</dbReference>
<evidence type="ECO:0000313" key="2">
    <source>
        <dbReference type="EMBL" id="CAF3732951.1"/>
    </source>
</evidence>
<comment type="caution">
    <text evidence="1">The sequence shown here is derived from an EMBL/GenBank/DDBJ whole genome shotgun (WGS) entry which is preliminary data.</text>
</comment>
<reference evidence="1" key="1">
    <citation type="submission" date="2021-02" db="EMBL/GenBank/DDBJ databases">
        <authorList>
            <person name="Nowell W R."/>
        </authorList>
    </citation>
    <scope>NUCLEOTIDE SEQUENCE</scope>
</reference>
<evidence type="ECO:0000313" key="1">
    <source>
        <dbReference type="EMBL" id="CAF0906707.1"/>
    </source>
</evidence>
<dbReference type="EMBL" id="CAJNON010000067">
    <property type="protein sequence ID" value="CAF0906707.1"/>
    <property type="molecule type" value="Genomic_DNA"/>
</dbReference>
<dbReference type="Proteomes" id="UP000663881">
    <property type="component" value="Unassembled WGS sequence"/>
</dbReference>
<dbReference type="AlphaFoldDB" id="A0A814A4B9"/>
<evidence type="ECO:0000313" key="3">
    <source>
        <dbReference type="Proteomes" id="UP000663891"/>
    </source>
</evidence>
<proteinExistence type="predicted"/>
<protein>
    <submittedName>
        <fullName evidence="1">Uncharacterized protein</fullName>
    </submittedName>
</protein>